<dbReference type="HOGENOM" id="CLU_640928_0_0_1"/>
<dbReference type="InterPro" id="IPR057678">
    <property type="entry name" value="DUF7918"/>
</dbReference>
<evidence type="ECO:0000256" key="1">
    <source>
        <dbReference type="SAM" id="MobiDB-lite"/>
    </source>
</evidence>
<dbReference type="AlphaFoldDB" id="M2PUE8"/>
<keyword evidence="4" id="KW-1185">Reference proteome</keyword>
<sequence>MPQAQSGELGVWLVCDGEPLAEHRVKRREEDSVVSCWVASVPGKTFSIRLENRSADGIQFRLFLDGIETDVDHFIDGNEPHIDVTGIIIGRSDTGKSVHKPFVFSKIKTTDDAQTAAPDLDFPDLGTIEVVAYRVEMDYAPSSSDSDEYIGSKSMSNTTRRSGAHRRRRKNKRQSHGKQKGKAKQQAKEEQDCNTGCSNKNLLSDTLVHESSVKSSYHRISLGEDEEIDNDDIVTKPLKLRCLDEGEARAIFTIRYRPKEVLIASKIIPRPLPEDIPEASSNHQRNSTEPAAVPSKRPSGSGEHVRHKRPRRGQPEAAVADTRETISKDPIPQHTPKSETDSDLELARLRAITSDTGEADRDSTIARDNSQETSEETAIERELERPSTPDGDLIQPKIETFADLNLGELEASPPTLSNGDELPKKGQN</sequence>
<dbReference type="PANTHER" id="PTHR36223:SF1">
    <property type="entry name" value="TRANSCRIPTION ELONGATION FACTOR EAF N-TERMINAL DOMAIN-CONTAINING PROTEIN"/>
    <property type="match status" value="1"/>
</dbReference>
<feature type="domain" description="DUF7918" evidence="2">
    <location>
        <begin position="11"/>
        <end position="144"/>
    </location>
</feature>
<organism evidence="3 4">
    <name type="scientific">Ceriporiopsis subvermispora (strain B)</name>
    <name type="common">White-rot fungus</name>
    <name type="synonym">Gelatoporia subvermispora</name>
    <dbReference type="NCBI Taxonomy" id="914234"/>
    <lineage>
        <taxon>Eukaryota</taxon>
        <taxon>Fungi</taxon>
        <taxon>Dikarya</taxon>
        <taxon>Basidiomycota</taxon>
        <taxon>Agaricomycotina</taxon>
        <taxon>Agaricomycetes</taxon>
        <taxon>Polyporales</taxon>
        <taxon>Gelatoporiaceae</taxon>
        <taxon>Gelatoporia</taxon>
    </lineage>
</organism>
<feature type="compositionally biased region" description="Polar residues" evidence="1">
    <location>
        <begin position="279"/>
        <end position="289"/>
    </location>
</feature>
<dbReference type="STRING" id="914234.M2PUE8"/>
<reference evidence="3 4" key="1">
    <citation type="journal article" date="2012" name="Proc. Natl. Acad. Sci. U.S.A.">
        <title>Comparative genomics of Ceriporiopsis subvermispora and Phanerochaete chrysosporium provide insight into selective ligninolysis.</title>
        <authorList>
            <person name="Fernandez-Fueyo E."/>
            <person name="Ruiz-Duenas F.J."/>
            <person name="Ferreira P."/>
            <person name="Floudas D."/>
            <person name="Hibbett D.S."/>
            <person name="Canessa P."/>
            <person name="Larrondo L.F."/>
            <person name="James T.Y."/>
            <person name="Seelenfreund D."/>
            <person name="Lobos S."/>
            <person name="Polanco R."/>
            <person name="Tello M."/>
            <person name="Honda Y."/>
            <person name="Watanabe T."/>
            <person name="Watanabe T."/>
            <person name="Ryu J.S."/>
            <person name="Kubicek C.P."/>
            <person name="Schmoll M."/>
            <person name="Gaskell J."/>
            <person name="Hammel K.E."/>
            <person name="St John F.J."/>
            <person name="Vanden Wymelenberg A."/>
            <person name="Sabat G."/>
            <person name="Splinter BonDurant S."/>
            <person name="Syed K."/>
            <person name="Yadav J.S."/>
            <person name="Doddapaneni H."/>
            <person name="Subramanian V."/>
            <person name="Lavin J.L."/>
            <person name="Oguiza J.A."/>
            <person name="Perez G."/>
            <person name="Pisabarro A.G."/>
            <person name="Ramirez L."/>
            <person name="Santoyo F."/>
            <person name="Master E."/>
            <person name="Coutinho P.M."/>
            <person name="Henrissat B."/>
            <person name="Lombard V."/>
            <person name="Magnuson J.K."/>
            <person name="Kuees U."/>
            <person name="Hori C."/>
            <person name="Igarashi K."/>
            <person name="Samejima M."/>
            <person name="Held B.W."/>
            <person name="Barry K.W."/>
            <person name="LaButti K.M."/>
            <person name="Lapidus A."/>
            <person name="Lindquist E.A."/>
            <person name="Lucas S.M."/>
            <person name="Riley R."/>
            <person name="Salamov A.A."/>
            <person name="Hoffmeister D."/>
            <person name="Schwenk D."/>
            <person name="Hadar Y."/>
            <person name="Yarden O."/>
            <person name="de Vries R.P."/>
            <person name="Wiebenga A."/>
            <person name="Stenlid J."/>
            <person name="Eastwood D."/>
            <person name="Grigoriev I.V."/>
            <person name="Berka R.M."/>
            <person name="Blanchette R.A."/>
            <person name="Kersten P."/>
            <person name="Martinez A.T."/>
            <person name="Vicuna R."/>
            <person name="Cullen D."/>
        </authorList>
    </citation>
    <scope>NUCLEOTIDE SEQUENCE [LARGE SCALE GENOMIC DNA]</scope>
    <source>
        <strain evidence="3 4">B</strain>
    </source>
</reference>
<proteinExistence type="predicted"/>
<name>M2PUE8_CERS8</name>
<feature type="compositionally biased region" description="Basic and acidic residues" evidence="1">
    <location>
        <begin position="378"/>
        <end position="387"/>
    </location>
</feature>
<gene>
    <name evidence="3" type="ORF">CERSUDRAFT_91075</name>
</gene>
<feature type="region of interest" description="Disordered" evidence="1">
    <location>
        <begin position="141"/>
        <end position="194"/>
    </location>
</feature>
<protein>
    <recommendedName>
        <fullName evidence="2">DUF7918 domain-containing protein</fullName>
    </recommendedName>
</protein>
<evidence type="ECO:0000313" key="4">
    <source>
        <dbReference type="Proteomes" id="UP000016930"/>
    </source>
</evidence>
<accession>M2PUE8</accession>
<feature type="region of interest" description="Disordered" evidence="1">
    <location>
        <begin position="272"/>
        <end position="428"/>
    </location>
</feature>
<evidence type="ECO:0000259" key="2">
    <source>
        <dbReference type="Pfam" id="PF25534"/>
    </source>
</evidence>
<dbReference type="Proteomes" id="UP000016930">
    <property type="component" value="Unassembled WGS sequence"/>
</dbReference>
<feature type="compositionally biased region" description="Basic and acidic residues" evidence="1">
    <location>
        <begin position="336"/>
        <end position="348"/>
    </location>
</feature>
<dbReference type="EMBL" id="KB445792">
    <property type="protein sequence ID" value="EMD40359.1"/>
    <property type="molecule type" value="Genomic_DNA"/>
</dbReference>
<dbReference type="Pfam" id="PF25534">
    <property type="entry name" value="DUF7918"/>
    <property type="match status" value="1"/>
</dbReference>
<feature type="compositionally biased region" description="Basic residues" evidence="1">
    <location>
        <begin position="162"/>
        <end position="185"/>
    </location>
</feature>
<dbReference type="OrthoDB" id="3364132at2759"/>
<evidence type="ECO:0000313" key="3">
    <source>
        <dbReference type="EMBL" id="EMD40359.1"/>
    </source>
</evidence>
<dbReference type="PANTHER" id="PTHR36223">
    <property type="entry name" value="BETA-LACTAMASE-TYPE TRANSPEPTIDASE FOLD DOMAIN CONTAINING PROTEIN"/>
    <property type="match status" value="1"/>
</dbReference>